<feature type="non-terminal residue" evidence="2">
    <location>
        <position position="78"/>
    </location>
</feature>
<evidence type="ECO:0000313" key="2">
    <source>
        <dbReference type="EMBL" id="KAF8714223.1"/>
    </source>
</evidence>
<dbReference type="AlphaFoldDB" id="A0A8H7M141"/>
<protein>
    <submittedName>
        <fullName evidence="2">Uncharacterized protein</fullName>
    </submittedName>
</protein>
<dbReference type="EMBL" id="JACYCD010000018">
    <property type="protein sequence ID" value="KAF8714223.1"/>
    <property type="molecule type" value="Genomic_DNA"/>
</dbReference>
<evidence type="ECO:0000256" key="1">
    <source>
        <dbReference type="SAM" id="MobiDB-lite"/>
    </source>
</evidence>
<proteinExistence type="predicted"/>
<dbReference type="Proteomes" id="UP000602905">
    <property type="component" value="Unassembled WGS sequence"/>
</dbReference>
<reference evidence="2" key="1">
    <citation type="submission" date="2020-09" db="EMBL/GenBank/DDBJ databases">
        <title>Comparative genome analyses of four rice-infecting Rhizoctonia solani isolates reveal extensive enrichment of homogalacturonan modification genes.</title>
        <authorList>
            <person name="Lee D.-Y."/>
            <person name="Jeon J."/>
            <person name="Kim K.-T."/>
            <person name="Cheong K."/>
            <person name="Song H."/>
            <person name="Choi G."/>
            <person name="Ko J."/>
            <person name="Opiyo S.O."/>
            <person name="Zuo S."/>
            <person name="Madhav S."/>
            <person name="Lee Y.-H."/>
            <person name="Wang G.-L."/>
        </authorList>
    </citation>
    <scope>NUCLEOTIDE SEQUENCE</scope>
    <source>
        <strain evidence="2">AG1-IA WGL</strain>
    </source>
</reference>
<name>A0A8H7M141_9AGAM</name>
<feature type="region of interest" description="Disordered" evidence="1">
    <location>
        <begin position="15"/>
        <end position="37"/>
    </location>
</feature>
<accession>A0A8H7M141</accession>
<sequence>MTDGLCAHLEAEHGPTFQAKQHAEGLQPPKSMVDSGEAQEEFTLDGLHEHIAQQAAIDDQVMSAVDCKGFIELLVYCG</sequence>
<evidence type="ECO:0000313" key="3">
    <source>
        <dbReference type="Proteomes" id="UP000602905"/>
    </source>
</evidence>
<organism evidence="2 3">
    <name type="scientific">Rhizoctonia solani</name>
    <dbReference type="NCBI Taxonomy" id="456999"/>
    <lineage>
        <taxon>Eukaryota</taxon>
        <taxon>Fungi</taxon>
        <taxon>Dikarya</taxon>
        <taxon>Basidiomycota</taxon>
        <taxon>Agaricomycotina</taxon>
        <taxon>Agaricomycetes</taxon>
        <taxon>Cantharellales</taxon>
        <taxon>Ceratobasidiaceae</taxon>
        <taxon>Rhizoctonia</taxon>
    </lineage>
</organism>
<gene>
    <name evidence="2" type="ORF">RHS03_00375</name>
</gene>
<comment type="caution">
    <text evidence="2">The sequence shown here is derived from an EMBL/GenBank/DDBJ whole genome shotgun (WGS) entry which is preliminary data.</text>
</comment>